<reference evidence="1" key="1">
    <citation type="journal article" date="2019" name="MBio">
        <title>Virus Genomes from Deep Sea Sediments Expand the Ocean Megavirome and Support Independent Origins of Viral Gigantism.</title>
        <authorList>
            <person name="Backstrom D."/>
            <person name="Yutin N."/>
            <person name="Jorgensen S.L."/>
            <person name="Dharamshi J."/>
            <person name="Homa F."/>
            <person name="Zaremba-Niedwiedzka K."/>
            <person name="Spang A."/>
            <person name="Wolf Y.I."/>
            <person name="Koonin E.V."/>
            <person name="Ettema T.J."/>
        </authorList>
    </citation>
    <scope>NUCLEOTIDE SEQUENCE</scope>
</reference>
<sequence>MSILNCNKNQIRELIQEAYDRDEYFFYIENEIFSFYISYFEGEDREVMMHINNEYETQLKLNEINDEVNNIIYIYDQFIISDDFGYINAIVSEYNNREDFNDVIKDMKLDDIVNVYLQIILCLNSINQTYEYIHGSLYLYHIGVGFFEEEKTLIYEVLINGNLTEIKLQTLFDVKIDFNNRILYDNFKPEHDIYKFTKYVHCYLNKTGFKNVNIFKDIIDYIKLGHSYDNILFYIISKTNHINIYNNVESLLLYKLLETSF</sequence>
<proteinExistence type="predicted"/>
<gene>
    <name evidence="1" type="ORF">LCDPAC02_00630</name>
</gene>
<accession>A0A481YQX2</accession>
<name>A0A481YQX2_9VIRU</name>
<dbReference type="EMBL" id="MK500299">
    <property type="protein sequence ID" value="QBK84864.1"/>
    <property type="molecule type" value="Genomic_DNA"/>
</dbReference>
<evidence type="ECO:0008006" key="2">
    <source>
        <dbReference type="Google" id="ProtNLM"/>
    </source>
</evidence>
<evidence type="ECO:0000313" key="1">
    <source>
        <dbReference type="EMBL" id="QBK84864.1"/>
    </source>
</evidence>
<protein>
    <recommendedName>
        <fullName evidence="2">Protein kinase</fullName>
    </recommendedName>
</protein>
<organism evidence="1">
    <name type="scientific">Pithovirus LCDPAC02</name>
    <dbReference type="NCBI Taxonomy" id="2506601"/>
    <lineage>
        <taxon>Viruses</taxon>
        <taxon>Pithoviruses</taxon>
    </lineage>
</organism>